<evidence type="ECO:0000313" key="4">
    <source>
        <dbReference type="Proteomes" id="UP000615326"/>
    </source>
</evidence>
<protein>
    <submittedName>
        <fullName evidence="3">SDR family NAD(P)-dependent oxidoreductase</fullName>
    </submittedName>
</protein>
<comment type="similarity">
    <text evidence="2">Belongs to the short-chain dehydrogenases/reductases (SDR) family.</text>
</comment>
<evidence type="ECO:0000313" key="3">
    <source>
        <dbReference type="EMBL" id="NHO32114.1"/>
    </source>
</evidence>
<evidence type="ECO:0000256" key="2">
    <source>
        <dbReference type="RuleBase" id="RU000363"/>
    </source>
</evidence>
<dbReference type="EMBL" id="WOSW01000007">
    <property type="protein sequence ID" value="NHO32114.1"/>
    <property type="molecule type" value="Genomic_DNA"/>
</dbReference>
<dbReference type="InterPro" id="IPR036291">
    <property type="entry name" value="NAD(P)-bd_dom_sf"/>
</dbReference>
<dbReference type="PRINTS" id="PR00080">
    <property type="entry name" value="SDRFAMILY"/>
</dbReference>
<dbReference type="Gene3D" id="3.40.50.720">
    <property type="entry name" value="NAD(P)-binding Rossmann-like Domain"/>
    <property type="match status" value="1"/>
</dbReference>
<keyword evidence="1" id="KW-0560">Oxidoreductase</keyword>
<dbReference type="NCBIfam" id="NF004513">
    <property type="entry name" value="PRK05854.1"/>
    <property type="match status" value="1"/>
</dbReference>
<accession>A0ABX0K9K7</accession>
<dbReference type="RefSeq" id="WP_173576651.1">
    <property type="nucleotide sequence ID" value="NZ_WOSW01000007.1"/>
</dbReference>
<evidence type="ECO:0000256" key="1">
    <source>
        <dbReference type="ARBA" id="ARBA00023002"/>
    </source>
</evidence>
<keyword evidence="4" id="KW-1185">Reference proteome</keyword>
<dbReference type="PANTHER" id="PTHR43157:SF31">
    <property type="entry name" value="PHOSPHATIDYLINOSITOL-GLYCAN BIOSYNTHESIS CLASS F PROTEIN"/>
    <property type="match status" value="1"/>
</dbReference>
<name>A0ABX0K9K7_9PROT</name>
<dbReference type="PANTHER" id="PTHR43157">
    <property type="entry name" value="PHOSPHATIDYLINOSITOL-GLYCAN BIOSYNTHESIS CLASS F PROTEIN-RELATED"/>
    <property type="match status" value="1"/>
</dbReference>
<dbReference type="PRINTS" id="PR00081">
    <property type="entry name" value="GDHRDH"/>
</dbReference>
<proteinExistence type="inferred from homology"/>
<comment type="caution">
    <text evidence="3">The sequence shown here is derived from an EMBL/GenBank/DDBJ whole genome shotgun (WGS) entry which is preliminary data.</text>
</comment>
<dbReference type="SUPFAM" id="SSF51735">
    <property type="entry name" value="NAD(P)-binding Rossmann-fold domains"/>
    <property type="match status" value="1"/>
</dbReference>
<dbReference type="Proteomes" id="UP000615326">
    <property type="component" value="Unassembled WGS sequence"/>
</dbReference>
<gene>
    <name evidence="3" type="ORF">GOB84_05960</name>
</gene>
<dbReference type="Pfam" id="PF00106">
    <property type="entry name" value="adh_short"/>
    <property type="match status" value="1"/>
</dbReference>
<dbReference type="NCBIfam" id="NF004846">
    <property type="entry name" value="PRK06197.1"/>
    <property type="match status" value="1"/>
</dbReference>
<reference evidence="3 4" key="1">
    <citation type="journal article" date="2020" name="Int. J. Syst. Evol. Microbiol.">
        <title>Novel acetic acid bacteria from cider fermentations: Acetobacter conturbans sp. nov. and Acetobacter fallax sp. nov.</title>
        <authorList>
            <person name="Sombolestani A.S."/>
            <person name="Cleenwerck I."/>
            <person name="Cnockaert M."/>
            <person name="Borremans W."/>
            <person name="Wieme A.D."/>
            <person name="De Vuyst L."/>
            <person name="Vandamme P."/>
        </authorList>
    </citation>
    <scope>NUCLEOTIDE SEQUENCE [LARGE SCALE GENOMIC DNA]</scope>
    <source>
        <strain evidence="3 4">LMG 1637</strain>
    </source>
</reference>
<sequence>MTNERGSFLSTLERLDGQVAVVTGANSGLGFETACDLARLGARVILASRSTERNEMAVRTLVDRVPSARVEAASLDLASLASVEEFSDRLAGRVSSVDVLVNNAGVMAPPERLETKDGFELQFGVNHLGHFALTGRLKPLLETSPGGGIVIAVASLAAWKGRILFDDLQSRYRYVPFHAYDQSKLANLMFGMELSRRAMTEGWNLHSRIAHPGWARTQLIVNGLGSRTGNMLTRVTELGAHVAFRLLGQSAADGAEPFVYAAASPKARDGQYYGPTGAGERRGAPGLAVIPPSAQHPAIAKRLWEVSERLTDVGFD</sequence>
<organism evidence="3 4">
    <name type="scientific">Acetobacter fallax</name>
    <dbReference type="NCBI Taxonomy" id="1737473"/>
    <lineage>
        <taxon>Bacteria</taxon>
        <taxon>Pseudomonadati</taxon>
        <taxon>Pseudomonadota</taxon>
        <taxon>Alphaproteobacteria</taxon>
        <taxon>Acetobacterales</taxon>
        <taxon>Acetobacteraceae</taxon>
        <taxon>Acetobacter</taxon>
    </lineage>
</organism>
<dbReference type="InterPro" id="IPR002347">
    <property type="entry name" value="SDR_fam"/>
</dbReference>